<gene>
    <name evidence="2" type="ORF">FSB_LOCUS38493</name>
</gene>
<name>A0A2N9HFZ7_FAGSY</name>
<evidence type="ECO:0008006" key="3">
    <source>
        <dbReference type="Google" id="ProtNLM"/>
    </source>
</evidence>
<organism evidence="2">
    <name type="scientific">Fagus sylvatica</name>
    <name type="common">Beechnut</name>
    <dbReference type="NCBI Taxonomy" id="28930"/>
    <lineage>
        <taxon>Eukaryota</taxon>
        <taxon>Viridiplantae</taxon>
        <taxon>Streptophyta</taxon>
        <taxon>Embryophyta</taxon>
        <taxon>Tracheophyta</taxon>
        <taxon>Spermatophyta</taxon>
        <taxon>Magnoliopsida</taxon>
        <taxon>eudicotyledons</taxon>
        <taxon>Gunneridae</taxon>
        <taxon>Pentapetalae</taxon>
        <taxon>rosids</taxon>
        <taxon>fabids</taxon>
        <taxon>Fagales</taxon>
        <taxon>Fagaceae</taxon>
        <taxon>Fagus</taxon>
    </lineage>
</organism>
<proteinExistence type="predicted"/>
<feature type="region of interest" description="Disordered" evidence="1">
    <location>
        <begin position="69"/>
        <end position="150"/>
    </location>
</feature>
<evidence type="ECO:0000313" key="2">
    <source>
        <dbReference type="EMBL" id="SPD10611.1"/>
    </source>
</evidence>
<feature type="compositionally biased region" description="Polar residues" evidence="1">
    <location>
        <begin position="69"/>
        <end position="87"/>
    </location>
</feature>
<evidence type="ECO:0000256" key="1">
    <source>
        <dbReference type="SAM" id="MobiDB-lite"/>
    </source>
</evidence>
<dbReference type="PANTHER" id="PTHR36378:SF1">
    <property type="entry name" value="COTTON FIBER PROTEIN"/>
    <property type="match status" value="1"/>
</dbReference>
<dbReference type="Pfam" id="PF05553">
    <property type="entry name" value="DUF761"/>
    <property type="match status" value="1"/>
</dbReference>
<dbReference type="EMBL" id="OIVN01003347">
    <property type="protein sequence ID" value="SPD10611.1"/>
    <property type="molecule type" value="Genomic_DNA"/>
</dbReference>
<dbReference type="InterPro" id="IPR008480">
    <property type="entry name" value="DUF761_pln"/>
</dbReference>
<dbReference type="AlphaFoldDB" id="A0A2N9HFZ7"/>
<sequence>MTVTNTIDPIPDNNKMKQVEKKKRRAMHLVQVALYMLRMTKKPKSLHVDVASKGMWKRLVSSMRPLHLQSNQTMSPPPSVETQSPMVSSPLVEHYEDVLPSPTASSSSSSDDSMSRYASAVNLPELDKSNNDADDDDDDEDDASYGGDEMIDVKAEEFIAHFYEQMKLQRMASADRRYHEMTQRSIS</sequence>
<dbReference type="PANTHER" id="PTHR36378">
    <property type="entry name" value="COTTON FIBER PROTEIN"/>
    <property type="match status" value="1"/>
</dbReference>
<accession>A0A2N9HFZ7</accession>
<reference evidence="2" key="1">
    <citation type="submission" date="2018-02" db="EMBL/GenBank/DDBJ databases">
        <authorList>
            <person name="Cohen D.B."/>
            <person name="Kent A.D."/>
        </authorList>
    </citation>
    <scope>NUCLEOTIDE SEQUENCE</scope>
</reference>
<protein>
    <recommendedName>
        <fullName evidence="3">DUF761 domain-containing protein</fullName>
    </recommendedName>
</protein>
<feature type="compositionally biased region" description="Acidic residues" evidence="1">
    <location>
        <begin position="132"/>
        <end position="143"/>
    </location>
</feature>